<protein>
    <submittedName>
        <fullName evidence="8">Family 43 glycosylhydrolase</fullName>
    </submittedName>
</protein>
<evidence type="ECO:0000256" key="2">
    <source>
        <dbReference type="ARBA" id="ARBA00022651"/>
    </source>
</evidence>
<dbReference type="Proteomes" id="UP000597877">
    <property type="component" value="Unassembled WGS sequence"/>
</dbReference>
<evidence type="ECO:0000256" key="5">
    <source>
        <dbReference type="ARBA" id="ARBA00023295"/>
    </source>
</evidence>
<feature type="chain" id="PRO_5047131109" evidence="6">
    <location>
        <begin position="23"/>
        <end position="1052"/>
    </location>
</feature>
<keyword evidence="3" id="KW-0378">Hydrolase</keyword>
<dbReference type="Gene3D" id="2.60.120.560">
    <property type="entry name" value="Exo-inulinase, domain 1"/>
    <property type="match status" value="1"/>
</dbReference>
<dbReference type="Gene3D" id="2.120.10.10">
    <property type="match status" value="1"/>
</dbReference>
<keyword evidence="5" id="KW-0326">Glycosidase</keyword>
<keyword evidence="4" id="KW-0119">Carbohydrate metabolism</keyword>
<feature type="signal peptide" evidence="6">
    <location>
        <begin position="1"/>
        <end position="22"/>
    </location>
</feature>
<evidence type="ECO:0000256" key="1">
    <source>
        <dbReference type="ARBA" id="ARBA00009865"/>
    </source>
</evidence>
<keyword evidence="2" id="KW-0858">Xylan degradation</keyword>
<accession>A0ABR7EZW3</accession>
<dbReference type="EMBL" id="JACOOZ010000002">
    <property type="protein sequence ID" value="MBC5666877.1"/>
    <property type="molecule type" value="Genomic_DNA"/>
</dbReference>
<dbReference type="PANTHER" id="PTHR43772">
    <property type="entry name" value="ENDO-1,4-BETA-XYLANASE"/>
    <property type="match status" value="1"/>
</dbReference>
<evidence type="ECO:0000256" key="3">
    <source>
        <dbReference type="ARBA" id="ARBA00022801"/>
    </source>
</evidence>
<dbReference type="Gene3D" id="2.115.10.20">
    <property type="entry name" value="Glycosyl hydrolase domain, family 43"/>
    <property type="match status" value="1"/>
</dbReference>
<comment type="caution">
    <text evidence="8">The sequence shown here is derived from an EMBL/GenBank/DDBJ whole genome shotgun (WGS) entry which is preliminary data.</text>
</comment>
<gene>
    <name evidence="8" type="ORF">H8S00_02565</name>
</gene>
<evidence type="ECO:0000256" key="6">
    <source>
        <dbReference type="SAM" id="SignalP"/>
    </source>
</evidence>
<dbReference type="RefSeq" id="WP_118588439.1">
    <property type="nucleotide sequence ID" value="NZ_JACOOZ010000002.1"/>
</dbReference>
<comment type="similarity">
    <text evidence="1">Belongs to the glycosyl hydrolase 43 family.</text>
</comment>
<evidence type="ECO:0000313" key="8">
    <source>
        <dbReference type="EMBL" id="MBC5666877.1"/>
    </source>
</evidence>
<reference evidence="8 9" key="1">
    <citation type="submission" date="2020-08" db="EMBL/GenBank/DDBJ databases">
        <title>Genome public.</title>
        <authorList>
            <person name="Liu C."/>
            <person name="Sun Q."/>
        </authorList>
    </citation>
    <scope>NUCLEOTIDE SEQUENCE [LARGE SCALE GENOMIC DNA]</scope>
    <source>
        <strain evidence="8 9">BX4</strain>
    </source>
</reference>
<dbReference type="SUPFAM" id="SSF110296">
    <property type="entry name" value="Oligoxyloglucan reducing end-specific cellobiohydrolase"/>
    <property type="match status" value="1"/>
</dbReference>
<evidence type="ECO:0000259" key="7">
    <source>
        <dbReference type="Pfam" id="PF06439"/>
    </source>
</evidence>
<keyword evidence="9" id="KW-1185">Reference proteome</keyword>
<name>A0ABR7EZW3_9FIRM</name>
<dbReference type="Pfam" id="PF06439">
    <property type="entry name" value="3keto-disac_hyd"/>
    <property type="match status" value="1"/>
</dbReference>
<feature type="domain" description="3-keto-alpha-glucoside-1,2-lyase/3-keto-2-hydroxy-glucal hydratase" evidence="7">
    <location>
        <begin position="418"/>
        <end position="564"/>
    </location>
</feature>
<dbReference type="InterPro" id="IPR023296">
    <property type="entry name" value="Glyco_hydro_beta-prop_sf"/>
</dbReference>
<evidence type="ECO:0000256" key="4">
    <source>
        <dbReference type="ARBA" id="ARBA00023277"/>
    </source>
</evidence>
<keyword evidence="2" id="KW-0624">Polysaccharide degradation</keyword>
<evidence type="ECO:0000313" key="9">
    <source>
        <dbReference type="Proteomes" id="UP000597877"/>
    </source>
</evidence>
<sequence length="1052" mass="116561">MKKYLCLIFVVTLLLISGSATYANTPEELYYGSGAIRSMSMKDDGTVIGGRSSGHTIEVWTSSNRGENWTKIGTVASNDNINYGDVMFMAVSGTDKVYCAFREKNAEGKYSVVVCRSDNGGYNWVYDSTVISGCSQFVGAPWLFVTQNGDMQCYYDSEPLAAENGVSGAQWIAMQGRDGLTGAWNKYGVVAASRDANSSKFVRDGMASVVDLGNNRIMVVTEGIEDNKSGGVYSNVVRAIQSNDGGYTWNYSGRKIVYQSTIDSESGRRYNAYCPMAVRVGNGPVGVVFCTDEDFKGTPDSSSENVSKRRTHIKYIRTMDNFETWGLLTDIWTGGSKAYAPGIVETSRNNILISIDHFSGNQRFYHMDTLGKNNNYEVIPGTGNLLYSTNFGDSYGLDFYPGLVSNTPVYNENVMSINGGNSNKVVVSGNEFTDFVVEADISVKEDGSKDSNQGGIIFRVNNPYSSVSDGYDGYYFGIDALKKEVILGKVHQNKWTEIAKKKMTIEYNKYYRVSVAVAGNEIKGYVNYNGENYAKIVAVDNDFSSGTVGFRHWLSGASFKNLSVFEYNPKTPEKTYTNSVLNSCADPDVLYYKGMYYLYATNTENANLGFKVYSSTDLVNWTDRGWALSKNDVYGDSGFWAPDLIEKDGKFYMYYVANEHLSVATSDSPLGPFTQTKEEQKPMHEGKEIDAHVFKDDDGQYYIYFVRFYGKSGVSDGNYIYGAKLNSDMRTMDDSTITCLISPEEAWETNKAKVAEGPFMLKKDGVYYLTYSGSHFESDYYGSGYATATSPLGNYTKYENNPIMQSNTLVHGAGHHGIVSSPDGSEMFIVYHCHSSLTKTEPRRLCIDRIHFTKDDAGKTVLEVYGPTITPQGIPKSGNTISKGIEINGYQISATLGGMRTVYSVDSVINQKEVIGYGMLYSLADYADEEDMHVGSSSKYVKSVEGTKNGQLSINASDSDIASSYAMTVCFTSKQAAEYTDKWTVKAYAKLIDGTYVYSDAKTFCAYDVADILYKNSMMNNISAHNYLYENILTLVNKEYTKVEYSKSSVVR</sequence>
<proteinExistence type="inferred from homology"/>
<dbReference type="PANTHER" id="PTHR43772:SF2">
    <property type="entry name" value="PUTATIVE (AFU_ORTHOLOGUE AFUA_2G04480)-RELATED"/>
    <property type="match status" value="1"/>
</dbReference>
<dbReference type="CDD" id="cd15482">
    <property type="entry name" value="Sialidase_non-viral"/>
    <property type="match status" value="1"/>
</dbReference>
<organism evidence="8 9">
    <name type="scientific">Eubacterium segne</name>
    <dbReference type="NCBI Taxonomy" id="2763045"/>
    <lineage>
        <taxon>Bacteria</taxon>
        <taxon>Bacillati</taxon>
        <taxon>Bacillota</taxon>
        <taxon>Clostridia</taxon>
        <taxon>Eubacteriales</taxon>
        <taxon>Eubacteriaceae</taxon>
        <taxon>Eubacterium</taxon>
    </lineage>
</organism>
<dbReference type="CDD" id="cd08991">
    <property type="entry name" value="GH43_HoAraf43-like"/>
    <property type="match status" value="1"/>
</dbReference>
<dbReference type="InterPro" id="IPR010496">
    <property type="entry name" value="AL/BT2_dom"/>
</dbReference>
<dbReference type="InterPro" id="IPR052176">
    <property type="entry name" value="Glycosyl_Hydrlase_43_Enz"/>
</dbReference>
<dbReference type="InterPro" id="IPR006710">
    <property type="entry name" value="Glyco_hydro_43"/>
</dbReference>
<keyword evidence="6" id="KW-0732">Signal</keyword>
<dbReference type="SUPFAM" id="SSF75005">
    <property type="entry name" value="Arabinanase/levansucrase/invertase"/>
    <property type="match status" value="1"/>
</dbReference>
<dbReference type="Pfam" id="PF04616">
    <property type="entry name" value="Glyco_hydro_43"/>
    <property type="match status" value="1"/>
</dbReference>